<feature type="non-terminal residue" evidence="2">
    <location>
        <position position="1"/>
    </location>
</feature>
<dbReference type="PANTHER" id="PTHR36766:SF40">
    <property type="entry name" value="DISEASE RESISTANCE PROTEIN RGA3"/>
    <property type="match status" value="1"/>
</dbReference>
<evidence type="ECO:0000259" key="1">
    <source>
        <dbReference type="Pfam" id="PF00931"/>
    </source>
</evidence>
<dbReference type="Pfam" id="PF00931">
    <property type="entry name" value="NB-ARC"/>
    <property type="match status" value="1"/>
</dbReference>
<feature type="non-terminal residue" evidence="2">
    <location>
        <position position="236"/>
    </location>
</feature>
<name>I6ZL70_BAMML</name>
<dbReference type="Gene3D" id="1.10.8.430">
    <property type="entry name" value="Helical domain of apoptotic protease-activating factors"/>
    <property type="match status" value="1"/>
</dbReference>
<dbReference type="InterPro" id="IPR002182">
    <property type="entry name" value="NB-ARC"/>
</dbReference>
<dbReference type="SUPFAM" id="SSF52540">
    <property type="entry name" value="P-loop containing nucleoside triphosphate hydrolases"/>
    <property type="match status" value="1"/>
</dbReference>
<feature type="domain" description="NB-ARC" evidence="1">
    <location>
        <begin position="1"/>
        <end position="147"/>
    </location>
</feature>
<sequence>GGIGNTTLAQVVYNDQRVQDHFHLRMWVCLPESMDVARATKEIIESATKGAAAQPAGLANLDSLHGIVRDLVKSKRFLLVLDNAWCEDTQEWQTLFAPLKYGHPGSVILVTSRSCKVADAAGAAEMVCLNGLPDEAYWELFKQYAFGDEEPADHPELVIIGKKIAHKFKGSPLAAKTVGVMLSSDISAKHWSTVMTSGLWELDQGAGDILPALRLSYQYLPAHLKRCFTYCALFPE</sequence>
<dbReference type="PANTHER" id="PTHR36766">
    <property type="entry name" value="PLANT BROAD-SPECTRUM MILDEW RESISTANCE PROTEIN RPW8"/>
    <property type="match status" value="1"/>
</dbReference>
<reference evidence="2" key="1">
    <citation type="submission" date="2012-04" db="EMBL/GenBank/DDBJ databases">
        <title>Cloning and Analysis of NBS Class Resistance Gene Analogs from Four Kinds of Bamboo of Bambusoideae.</title>
        <authorList>
            <person name="Xi J."/>
        </authorList>
    </citation>
    <scope>NUCLEOTIDE SEQUENCE</scope>
</reference>
<dbReference type="InterPro" id="IPR042197">
    <property type="entry name" value="Apaf_helical"/>
</dbReference>
<proteinExistence type="predicted"/>
<dbReference type="InterPro" id="IPR027417">
    <property type="entry name" value="P-loop_NTPase"/>
</dbReference>
<dbReference type="GO" id="GO:0043531">
    <property type="term" value="F:ADP binding"/>
    <property type="evidence" value="ECO:0007669"/>
    <property type="project" value="InterPro"/>
</dbReference>
<protein>
    <submittedName>
        <fullName evidence="2">NBS-type RGA protein</fullName>
    </submittedName>
</protein>
<accession>I6ZL70</accession>
<evidence type="ECO:0000313" key="2">
    <source>
        <dbReference type="EMBL" id="AFN70868.1"/>
    </source>
</evidence>
<dbReference type="EMBL" id="JQ963999">
    <property type="protein sequence ID" value="AFN70868.1"/>
    <property type="molecule type" value="Genomic_DNA"/>
</dbReference>
<dbReference type="AlphaFoldDB" id="I6ZL70"/>
<organism evidence="2">
    <name type="scientific">Bambusa multiplex</name>
    <name type="common">Hedge bamboo</name>
    <name type="synonym">Bambusa glaucescens</name>
    <dbReference type="NCBI Taxonomy" id="4582"/>
    <lineage>
        <taxon>Eukaryota</taxon>
        <taxon>Viridiplantae</taxon>
        <taxon>Streptophyta</taxon>
        <taxon>Embryophyta</taxon>
        <taxon>Tracheophyta</taxon>
        <taxon>Spermatophyta</taxon>
        <taxon>Magnoliopsida</taxon>
        <taxon>Liliopsida</taxon>
        <taxon>Poales</taxon>
        <taxon>Poaceae</taxon>
        <taxon>BOP clade</taxon>
        <taxon>Bambusoideae</taxon>
        <taxon>Bambusodae</taxon>
        <taxon>Bambuseae</taxon>
        <taxon>Bambusinae</taxon>
        <taxon>Bambusa</taxon>
    </lineage>
</organism>
<dbReference type="Gene3D" id="3.40.50.300">
    <property type="entry name" value="P-loop containing nucleotide triphosphate hydrolases"/>
    <property type="match status" value="1"/>
</dbReference>